<dbReference type="PRINTS" id="PR00625">
    <property type="entry name" value="JDOMAIN"/>
</dbReference>
<dbReference type="SUPFAM" id="SSF46565">
    <property type="entry name" value="Chaperone J-domain"/>
    <property type="match status" value="1"/>
</dbReference>
<sequence length="744" mass="83608">MECNRDEAIRAKDIAEKKFAIQDFPGAKKFFLKAQQLYPALEGVPQWLAVLDVHIMAQMKAGSNSNETDWYGILQVEPMSDDNTIKKQYRKLALLLHPDKNKSMGAEAAFKMIGEAFGVLSDRGKRGLYDLKRSGESNVSHVKEPSKASYPAYHAKYQPTAQATPGPGAQAPHPSLTFWTSCPLCRMQYQHLRTYLNYQLLCQTCHKPFLAKDINAAPVNGASPFAGWTRSSFDNSGPIPASSVPPGPKRAEPFNFQNPGHTHFRTPATPGGMAENGHAHIPGDVDPARSGNIGPGVAGVPSKASAAASLVQEAYGKAQKDRVDAESELKRKEREKDKQLRQQEKDALKKAREDAKAKEAFERLMNKRREAIDQEAKQHAARRDTSRKRLNKRKREQDDEDASPTTKVNPTRRSSRSKRRVAYGLNGRDDDNFDDASEEKKLRISANGVDAGFGISVEKGKFTTNSDDEDIGIVRIHVSGCVKERSSGSVFVNDTRSKDSLQQRLAERFRRDLTVKLGKAPNLPNVVDRLKLKHQEAHHLAHSFDIPDKDAPAVPGSEECVISVPDPDFHAFDADRTEAHVKKNQVWAVFDETDGMPRFNCQVTKVRRTPFTVYGSWLEPIHPLKGTFRWLDDRDLSICTGEFQPGDVAKFDQINMFSHLMPTRACKNLYEVYPKRSEVWAIYRDCDKDVPKSNADGSVIFRCKFVENKSDFSAVTGEVVWWRLRSSKDTKPSGYLREMFTRFQ</sequence>
<dbReference type="Proteomes" id="UP000006727">
    <property type="component" value="Chromosome 12"/>
</dbReference>
<feature type="region of interest" description="Disordered" evidence="1">
    <location>
        <begin position="373"/>
        <end position="436"/>
    </location>
</feature>
<dbReference type="RefSeq" id="XP_024390463.1">
    <property type="nucleotide sequence ID" value="XM_024534695.2"/>
</dbReference>
<dbReference type="Gramene" id="Pp3c12_1490V3.2">
    <property type="protein sequence ID" value="Pp3c12_1490V3.2"/>
    <property type="gene ID" value="Pp3c12_1490"/>
</dbReference>
<dbReference type="Gene3D" id="1.10.287.110">
    <property type="entry name" value="DnaJ domain"/>
    <property type="match status" value="1"/>
</dbReference>
<dbReference type="PANTHER" id="PTHR45089">
    <property type="entry name" value="DNAJ HEAT SHOCK AMINO-TERMINAL DOMAIN PROTEIN-RELATED"/>
    <property type="match status" value="1"/>
</dbReference>
<feature type="compositionally biased region" description="Polar residues" evidence="1">
    <location>
        <begin position="403"/>
        <end position="412"/>
    </location>
</feature>
<protein>
    <recommendedName>
        <fullName evidence="2">J domain-containing protein</fullName>
    </recommendedName>
</protein>
<dbReference type="InterPro" id="IPR056988">
    <property type="entry name" value="Zn_ribbon_pln"/>
</dbReference>
<organism evidence="3">
    <name type="scientific">Physcomitrium patens</name>
    <name type="common">Spreading-leaved earth moss</name>
    <name type="synonym">Physcomitrella patens</name>
    <dbReference type="NCBI Taxonomy" id="3218"/>
    <lineage>
        <taxon>Eukaryota</taxon>
        <taxon>Viridiplantae</taxon>
        <taxon>Streptophyta</taxon>
        <taxon>Embryophyta</taxon>
        <taxon>Bryophyta</taxon>
        <taxon>Bryophytina</taxon>
        <taxon>Bryopsida</taxon>
        <taxon>Funariidae</taxon>
        <taxon>Funariales</taxon>
        <taxon>Funariaceae</taxon>
        <taxon>Physcomitrium</taxon>
    </lineage>
</organism>
<dbReference type="EnsemblPlants" id="Pp3c12_1490V3.2">
    <property type="protein sequence ID" value="Pp3c12_1490V3.2"/>
    <property type="gene ID" value="Pp3c12_1490"/>
</dbReference>
<evidence type="ECO:0000313" key="4">
    <source>
        <dbReference type="EnsemblPlants" id="Pp3c12_1490V3.1"/>
    </source>
</evidence>
<evidence type="ECO:0000259" key="2">
    <source>
        <dbReference type="PROSITE" id="PS50076"/>
    </source>
</evidence>
<accession>A0A2K1JP24</accession>
<reference evidence="4" key="3">
    <citation type="submission" date="2020-12" db="UniProtKB">
        <authorList>
            <consortium name="EnsemblPlants"/>
        </authorList>
    </citation>
    <scope>IDENTIFICATION</scope>
</reference>
<keyword evidence="5" id="KW-1185">Reference proteome</keyword>
<reference evidence="3 5" key="1">
    <citation type="journal article" date="2008" name="Science">
        <title>The Physcomitrella genome reveals evolutionary insights into the conquest of land by plants.</title>
        <authorList>
            <person name="Rensing S."/>
            <person name="Lang D."/>
            <person name="Zimmer A."/>
            <person name="Terry A."/>
            <person name="Salamov A."/>
            <person name="Shapiro H."/>
            <person name="Nishiyama T."/>
            <person name="Perroud P.-F."/>
            <person name="Lindquist E."/>
            <person name="Kamisugi Y."/>
            <person name="Tanahashi T."/>
            <person name="Sakakibara K."/>
            <person name="Fujita T."/>
            <person name="Oishi K."/>
            <person name="Shin-I T."/>
            <person name="Kuroki Y."/>
            <person name="Toyoda A."/>
            <person name="Suzuki Y."/>
            <person name="Hashimoto A."/>
            <person name="Yamaguchi K."/>
            <person name="Sugano A."/>
            <person name="Kohara Y."/>
            <person name="Fujiyama A."/>
            <person name="Anterola A."/>
            <person name="Aoki S."/>
            <person name="Ashton N."/>
            <person name="Barbazuk W.B."/>
            <person name="Barker E."/>
            <person name="Bennetzen J."/>
            <person name="Bezanilla M."/>
            <person name="Blankenship R."/>
            <person name="Cho S.H."/>
            <person name="Dutcher S."/>
            <person name="Estelle M."/>
            <person name="Fawcett J.A."/>
            <person name="Gundlach H."/>
            <person name="Hanada K."/>
            <person name="Heyl A."/>
            <person name="Hicks K.A."/>
            <person name="Hugh J."/>
            <person name="Lohr M."/>
            <person name="Mayer K."/>
            <person name="Melkozernov A."/>
            <person name="Murata T."/>
            <person name="Nelson D."/>
            <person name="Pils B."/>
            <person name="Prigge M."/>
            <person name="Reiss B."/>
            <person name="Renner T."/>
            <person name="Rombauts S."/>
            <person name="Rushton P."/>
            <person name="Sanderfoot A."/>
            <person name="Schween G."/>
            <person name="Shiu S.-H."/>
            <person name="Stueber K."/>
            <person name="Theodoulou F.L."/>
            <person name="Tu H."/>
            <person name="Van de Peer Y."/>
            <person name="Verrier P.J."/>
            <person name="Waters E."/>
            <person name="Wood A."/>
            <person name="Yang L."/>
            <person name="Cove D."/>
            <person name="Cuming A."/>
            <person name="Hasebe M."/>
            <person name="Lucas S."/>
            <person name="Mishler D.B."/>
            <person name="Reski R."/>
            <person name="Grigoriev I."/>
            <person name="Quatrano R.S."/>
            <person name="Boore J.L."/>
        </authorList>
    </citation>
    <scope>NUCLEOTIDE SEQUENCE [LARGE SCALE GENOMIC DNA]</scope>
    <source>
        <strain evidence="4 5">cv. Gransden 2004</strain>
    </source>
</reference>
<dbReference type="OrthoDB" id="10250354at2759"/>
<dbReference type="FunCoup" id="A0A2K1JP24">
    <property type="interactions" value="721"/>
</dbReference>
<dbReference type="InterPro" id="IPR024593">
    <property type="entry name" value="DUF3444"/>
</dbReference>
<dbReference type="SMART" id="SM00271">
    <property type="entry name" value="DnaJ"/>
    <property type="match status" value="1"/>
</dbReference>
<name>A0A2K1JP24_PHYPA</name>
<feature type="compositionally biased region" description="Basic and acidic residues" evidence="1">
    <location>
        <begin position="277"/>
        <end position="287"/>
    </location>
</feature>
<dbReference type="PANTHER" id="PTHR45089:SF24">
    <property type="entry name" value="DNAJ HEAT SHOCK N-TERMINAL DOMAIN-CONTAINING PROTEIN"/>
    <property type="match status" value="1"/>
</dbReference>
<evidence type="ECO:0000256" key="1">
    <source>
        <dbReference type="SAM" id="MobiDB-lite"/>
    </source>
</evidence>
<dbReference type="Pfam" id="PF23551">
    <property type="entry name" value="Zn_ribbon_20"/>
    <property type="match status" value="1"/>
</dbReference>
<dbReference type="Pfam" id="PF00226">
    <property type="entry name" value="DnaJ"/>
    <property type="match status" value="1"/>
</dbReference>
<dbReference type="CDD" id="cd06257">
    <property type="entry name" value="DnaJ"/>
    <property type="match status" value="1"/>
</dbReference>
<dbReference type="Gramene" id="Pp3c12_1490V3.1">
    <property type="protein sequence ID" value="Pp3c12_1490V3.1"/>
    <property type="gene ID" value="Pp3c12_1490"/>
</dbReference>
<dbReference type="STRING" id="3218.A0A2K1JP24"/>
<dbReference type="Pfam" id="PF11926">
    <property type="entry name" value="DUF3444"/>
    <property type="match status" value="1"/>
</dbReference>
<dbReference type="PaxDb" id="3218-PP1S128_23V6.1"/>
<dbReference type="GeneID" id="112289457"/>
<evidence type="ECO:0000313" key="5">
    <source>
        <dbReference type="Proteomes" id="UP000006727"/>
    </source>
</evidence>
<dbReference type="InterPro" id="IPR001623">
    <property type="entry name" value="DnaJ_domain"/>
</dbReference>
<dbReference type="EMBL" id="ABEU02000012">
    <property type="protein sequence ID" value="PNR43298.1"/>
    <property type="molecule type" value="Genomic_DNA"/>
</dbReference>
<dbReference type="PROSITE" id="PS50076">
    <property type="entry name" value="DNAJ_2"/>
    <property type="match status" value="1"/>
</dbReference>
<reference evidence="3 5" key="2">
    <citation type="journal article" date="2018" name="Plant J.">
        <title>The Physcomitrella patens chromosome-scale assembly reveals moss genome structure and evolution.</title>
        <authorList>
            <person name="Lang D."/>
            <person name="Ullrich K.K."/>
            <person name="Murat F."/>
            <person name="Fuchs J."/>
            <person name="Jenkins J."/>
            <person name="Haas F.B."/>
            <person name="Piednoel M."/>
            <person name="Gundlach H."/>
            <person name="Van Bel M."/>
            <person name="Meyberg R."/>
            <person name="Vives C."/>
            <person name="Morata J."/>
            <person name="Symeonidi A."/>
            <person name="Hiss M."/>
            <person name="Muchero W."/>
            <person name="Kamisugi Y."/>
            <person name="Saleh O."/>
            <person name="Blanc G."/>
            <person name="Decker E.L."/>
            <person name="van Gessel N."/>
            <person name="Grimwood J."/>
            <person name="Hayes R.D."/>
            <person name="Graham S.W."/>
            <person name="Gunter L.E."/>
            <person name="McDaniel S.F."/>
            <person name="Hoernstein S.N.W."/>
            <person name="Larsson A."/>
            <person name="Li F.W."/>
            <person name="Perroud P.F."/>
            <person name="Phillips J."/>
            <person name="Ranjan P."/>
            <person name="Rokshar D.S."/>
            <person name="Rothfels C.J."/>
            <person name="Schneider L."/>
            <person name="Shu S."/>
            <person name="Stevenson D.W."/>
            <person name="Thummler F."/>
            <person name="Tillich M."/>
            <person name="Villarreal Aguilar J.C."/>
            <person name="Widiez T."/>
            <person name="Wong G.K."/>
            <person name="Wymore A."/>
            <person name="Zhang Y."/>
            <person name="Zimmer A.D."/>
            <person name="Quatrano R.S."/>
            <person name="Mayer K.F.X."/>
            <person name="Goodstein D."/>
            <person name="Casacuberta J.M."/>
            <person name="Vandepoele K."/>
            <person name="Reski R."/>
            <person name="Cuming A.C."/>
            <person name="Tuskan G.A."/>
            <person name="Maumus F."/>
            <person name="Salse J."/>
            <person name="Schmutz J."/>
            <person name="Rensing S.A."/>
        </authorList>
    </citation>
    <scope>NUCLEOTIDE SEQUENCE [LARGE SCALE GENOMIC DNA]</scope>
    <source>
        <strain evidence="4 5">cv. Gransden 2004</strain>
    </source>
</reference>
<feature type="compositionally biased region" description="Basic and acidic residues" evidence="1">
    <location>
        <begin position="318"/>
        <end position="354"/>
    </location>
</feature>
<feature type="compositionally biased region" description="Basic and acidic residues" evidence="1">
    <location>
        <begin position="373"/>
        <end position="384"/>
    </location>
</feature>
<feature type="region of interest" description="Disordered" evidence="1">
    <location>
        <begin position="315"/>
        <end position="354"/>
    </location>
</feature>
<dbReference type="KEGG" id="ppp:112289457"/>
<evidence type="ECO:0000313" key="3">
    <source>
        <dbReference type="EMBL" id="PNR43298.1"/>
    </source>
</evidence>
<feature type="region of interest" description="Disordered" evidence="1">
    <location>
        <begin position="236"/>
        <end position="301"/>
    </location>
</feature>
<dbReference type="InterPro" id="IPR036869">
    <property type="entry name" value="J_dom_sf"/>
</dbReference>
<gene>
    <name evidence="4" type="primary">LOC112289457</name>
    <name evidence="3" type="ORF">PHYPA_015678</name>
</gene>
<dbReference type="AlphaFoldDB" id="A0A2K1JP24"/>
<feature type="compositionally biased region" description="Basic residues" evidence="1">
    <location>
        <begin position="385"/>
        <end position="394"/>
    </location>
</feature>
<proteinExistence type="predicted"/>
<dbReference type="EnsemblPlants" id="Pp3c12_1490V3.1">
    <property type="protein sequence ID" value="Pp3c12_1490V3.1"/>
    <property type="gene ID" value="Pp3c12_1490"/>
</dbReference>
<feature type="domain" description="J" evidence="2">
    <location>
        <begin position="69"/>
        <end position="133"/>
    </location>
</feature>